<accession>A0A2U2J479</accession>
<dbReference type="EMBL" id="QFFF01000001">
    <property type="protein sequence ID" value="PWG03145.1"/>
    <property type="molecule type" value="Genomic_DNA"/>
</dbReference>
<evidence type="ECO:0000256" key="1">
    <source>
        <dbReference type="SAM" id="MobiDB-lite"/>
    </source>
</evidence>
<evidence type="ECO:0000313" key="3">
    <source>
        <dbReference type="Proteomes" id="UP000245916"/>
    </source>
</evidence>
<name>A0A2U2J479_9SPHN</name>
<feature type="region of interest" description="Disordered" evidence="1">
    <location>
        <begin position="72"/>
        <end position="95"/>
    </location>
</feature>
<sequence length="95" mass="9954">MLLLLLLQASAAQPDIGLRATVDARSVRIEKKGEAELTMSASPDGGSQVKVEAPEADGARTLRDVHVTVDAEARIADPSSEGGDTKEEDETPSPN</sequence>
<organism evidence="2 3">
    <name type="scientific">Allosphingosinicella humi</name>
    <dbReference type="NCBI Taxonomy" id="2068657"/>
    <lineage>
        <taxon>Bacteria</taxon>
        <taxon>Pseudomonadati</taxon>
        <taxon>Pseudomonadota</taxon>
        <taxon>Alphaproteobacteria</taxon>
        <taxon>Sphingomonadales</taxon>
        <taxon>Sphingomonadaceae</taxon>
        <taxon>Allosphingosinicella</taxon>
    </lineage>
</organism>
<keyword evidence="3" id="KW-1185">Reference proteome</keyword>
<dbReference type="AlphaFoldDB" id="A0A2U2J479"/>
<evidence type="ECO:0000313" key="2">
    <source>
        <dbReference type="EMBL" id="PWG03145.1"/>
    </source>
</evidence>
<feature type="region of interest" description="Disordered" evidence="1">
    <location>
        <begin position="35"/>
        <end position="56"/>
    </location>
</feature>
<comment type="caution">
    <text evidence="2">The sequence shown here is derived from an EMBL/GenBank/DDBJ whole genome shotgun (WGS) entry which is preliminary data.</text>
</comment>
<gene>
    <name evidence="2" type="ORF">DF286_09920</name>
</gene>
<dbReference type="Proteomes" id="UP000245916">
    <property type="component" value="Unassembled WGS sequence"/>
</dbReference>
<feature type="compositionally biased region" description="Acidic residues" evidence="1">
    <location>
        <begin position="86"/>
        <end position="95"/>
    </location>
</feature>
<protein>
    <submittedName>
        <fullName evidence="2">Uncharacterized protein</fullName>
    </submittedName>
</protein>
<reference evidence="2 3" key="1">
    <citation type="submission" date="2018-05" db="EMBL/GenBank/DDBJ databases">
        <title>Genome of Sphingosinicella humi QZX222.</title>
        <authorList>
            <person name="Qiao Z."/>
            <person name="Wang G."/>
        </authorList>
    </citation>
    <scope>NUCLEOTIDE SEQUENCE [LARGE SCALE GENOMIC DNA]</scope>
    <source>
        <strain evidence="2 3">QZX222</strain>
    </source>
</reference>
<proteinExistence type="predicted"/>
<dbReference type="RefSeq" id="WP_109271283.1">
    <property type="nucleotide sequence ID" value="NZ_QFFF01000001.1"/>
</dbReference>